<dbReference type="AlphaFoldDB" id="A0A8T9QGV4"/>
<organism evidence="3 4">
    <name type="scientific">Hymenobacter cellulosilyticus</name>
    <dbReference type="NCBI Taxonomy" id="2932248"/>
    <lineage>
        <taxon>Bacteria</taxon>
        <taxon>Pseudomonadati</taxon>
        <taxon>Bacteroidota</taxon>
        <taxon>Cytophagia</taxon>
        <taxon>Cytophagales</taxon>
        <taxon>Hymenobacteraceae</taxon>
        <taxon>Hymenobacter</taxon>
    </lineage>
</organism>
<gene>
    <name evidence="3" type="ORF">MUN79_09200</name>
</gene>
<sequence>MIKSITRANLFILLLLIGFSANAQRKNAKLDSLVNAYASINKFNGTALVVQDGKVVYEKNVGYQNAATKTLITPSTVFPIGSLTKSFTALVVLKLAEENKLSVNDPISKYIADYPRGHEILITHLLTHTSGIYEIFRNPEFVKQLTTTRIFSHEEKMAFFKNNPLDFEPGSKFSYSNSGYDLLGIIIEKVARSTYPEAVSKYILRPLRMNSSGFDLEKINGRNKAVGYSYLSATKQVEAKPWNPSLNFSSGGLYSTTEDLLKFYNGLSNFKIISKESFNQATTPFLKRYGYGWFIDQIHGEKVINHGGNIEGGTSYFLLMPEQKIGIILLNNITSTTLEKTGNSIYAALRNMPYSIPKPKKELKLDEQTLLKYTGTFEVSKNYKVEISNDSGKLFMKVNDENRMLISAESESTFFINDADIVLEFISKGDKVVQLKIKQGLSTKIADKLG</sequence>
<dbReference type="Gene3D" id="3.40.710.10">
    <property type="entry name" value="DD-peptidase/beta-lactamase superfamily"/>
    <property type="match status" value="1"/>
</dbReference>
<dbReference type="KEGG" id="hcu:MUN79_09200"/>
<dbReference type="InterPro" id="IPR001466">
    <property type="entry name" value="Beta-lactam-related"/>
</dbReference>
<dbReference type="Proteomes" id="UP000831796">
    <property type="component" value="Chromosome"/>
</dbReference>
<proteinExistence type="predicted"/>
<name>A0A8T9QGV4_9BACT</name>
<dbReference type="Pfam" id="PF00144">
    <property type="entry name" value="Beta-lactamase"/>
    <property type="match status" value="1"/>
</dbReference>
<dbReference type="SUPFAM" id="SSF56601">
    <property type="entry name" value="beta-lactamase/transpeptidase-like"/>
    <property type="match status" value="1"/>
</dbReference>
<dbReference type="PANTHER" id="PTHR46825">
    <property type="entry name" value="D-ALANYL-D-ALANINE-CARBOXYPEPTIDASE/ENDOPEPTIDASE AMPH"/>
    <property type="match status" value="1"/>
</dbReference>
<feature type="signal peptide" evidence="1">
    <location>
        <begin position="1"/>
        <end position="23"/>
    </location>
</feature>
<evidence type="ECO:0000313" key="4">
    <source>
        <dbReference type="Proteomes" id="UP000831796"/>
    </source>
</evidence>
<reference evidence="3" key="1">
    <citation type="submission" date="2022-04" db="EMBL/GenBank/DDBJ databases">
        <title>Hymenobacter sp. isolated from the air.</title>
        <authorList>
            <person name="Won M."/>
            <person name="Lee C.-M."/>
            <person name="Woen H.-Y."/>
            <person name="Kwon S.-W."/>
        </authorList>
    </citation>
    <scope>NUCLEOTIDE SEQUENCE</scope>
    <source>
        <strain evidence="3">5116S-3</strain>
    </source>
</reference>
<evidence type="ECO:0000256" key="1">
    <source>
        <dbReference type="SAM" id="SignalP"/>
    </source>
</evidence>
<evidence type="ECO:0000259" key="2">
    <source>
        <dbReference type="Pfam" id="PF00144"/>
    </source>
</evidence>
<accession>A0A8T9QGV4</accession>
<keyword evidence="1" id="KW-0732">Signal</keyword>
<feature type="chain" id="PRO_5035791232" evidence="1">
    <location>
        <begin position="24"/>
        <end position="450"/>
    </location>
</feature>
<evidence type="ECO:0000313" key="3">
    <source>
        <dbReference type="EMBL" id="UOQ74043.1"/>
    </source>
</evidence>
<protein>
    <submittedName>
        <fullName evidence="3">Beta-lactamase family protein</fullName>
    </submittedName>
</protein>
<dbReference type="InterPro" id="IPR050491">
    <property type="entry name" value="AmpC-like"/>
</dbReference>
<dbReference type="EMBL" id="CP095046">
    <property type="protein sequence ID" value="UOQ74043.1"/>
    <property type="molecule type" value="Genomic_DNA"/>
</dbReference>
<keyword evidence="4" id="KW-1185">Reference proteome</keyword>
<feature type="domain" description="Beta-lactamase-related" evidence="2">
    <location>
        <begin position="45"/>
        <end position="340"/>
    </location>
</feature>
<dbReference type="PANTHER" id="PTHR46825:SF9">
    <property type="entry name" value="BETA-LACTAMASE-RELATED DOMAIN-CONTAINING PROTEIN"/>
    <property type="match status" value="1"/>
</dbReference>
<dbReference type="RefSeq" id="WP_244677387.1">
    <property type="nucleotide sequence ID" value="NZ_CP095046.1"/>
</dbReference>
<dbReference type="InterPro" id="IPR012338">
    <property type="entry name" value="Beta-lactam/transpept-like"/>
</dbReference>